<accession>A0AA37MXF1</accession>
<gene>
    <name evidence="2" type="ORF">JCM17207_02570</name>
</gene>
<keyword evidence="3" id="KW-1185">Reference proteome</keyword>
<evidence type="ECO:0000256" key="1">
    <source>
        <dbReference type="SAM" id="MobiDB-lite"/>
    </source>
</evidence>
<proteinExistence type="predicted"/>
<reference evidence="2" key="1">
    <citation type="journal article" date="2022" name="Int. J. Syst. Evol. Microbiol.">
        <title>Genome-based, phenotypic and chemotaxonomic classification of Faecalibacterium strains: proposal of three novel species Faecalibacterium duncaniae sp. nov., Faecalibacterium hattorii sp. nov. and Faecalibacterium gallinarum sp. nov. .</title>
        <authorList>
            <person name="Sakamoto M."/>
            <person name="Sakurai N."/>
            <person name="Tanno H."/>
            <person name="Iino T."/>
            <person name="Ohkuma M."/>
            <person name="Endo A."/>
        </authorList>
    </citation>
    <scope>NUCLEOTIDE SEQUENCE</scope>
    <source>
        <strain evidence="2">JCM 17207</strain>
    </source>
</reference>
<feature type="compositionally biased region" description="Low complexity" evidence="1">
    <location>
        <begin position="13"/>
        <end position="23"/>
    </location>
</feature>
<evidence type="ECO:0000313" key="2">
    <source>
        <dbReference type="EMBL" id="GJN63632.1"/>
    </source>
</evidence>
<dbReference type="EMBL" id="BQKV01000013">
    <property type="protein sequence ID" value="GJN63632.1"/>
    <property type="molecule type" value="Genomic_DNA"/>
</dbReference>
<organism evidence="2 3">
    <name type="scientific">Faecalibacterium gallinarum</name>
    <dbReference type="NCBI Taxonomy" id="2903556"/>
    <lineage>
        <taxon>Bacteria</taxon>
        <taxon>Bacillati</taxon>
        <taxon>Bacillota</taxon>
        <taxon>Clostridia</taxon>
        <taxon>Eubacteriales</taxon>
        <taxon>Oscillospiraceae</taxon>
        <taxon>Faecalibacterium</taxon>
    </lineage>
</organism>
<feature type="region of interest" description="Disordered" evidence="1">
    <location>
        <begin position="1"/>
        <end position="46"/>
    </location>
</feature>
<evidence type="ECO:0000313" key="3">
    <source>
        <dbReference type="Proteomes" id="UP001055185"/>
    </source>
</evidence>
<comment type="caution">
    <text evidence="2">The sequence shown here is derived from an EMBL/GenBank/DDBJ whole genome shotgun (WGS) entry which is preliminary data.</text>
</comment>
<feature type="compositionally biased region" description="Basic and acidic residues" evidence="1">
    <location>
        <begin position="1"/>
        <end position="12"/>
    </location>
</feature>
<protein>
    <submittedName>
        <fullName evidence="2">Uncharacterized protein</fullName>
    </submittedName>
</protein>
<dbReference type="AlphaFoldDB" id="A0AA37MXF1"/>
<name>A0AA37MXF1_9FIRM</name>
<sequence length="46" mass="4979">MTDAKVRTHDESAAVSASGGEAAHTYGEIQFSKKWGRGRNGDIEKE</sequence>
<dbReference type="Proteomes" id="UP001055185">
    <property type="component" value="Unassembled WGS sequence"/>
</dbReference>